<dbReference type="RefSeq" id="WP_309559914.1">
    <property type="nucleotide sequence ID" value="NZ_JAVJIU010000001.1"/>
</dbReference>
<keyword evidence="1" id="KW-1133">Transmembrane helix</keyword>
<reference evidence="3" key="1">
    <citation type="submission" date="2023-07" db="EMBL/GenBank/DDBJ databases">
        <title>Christiangramia sp. SM2212., a novel bacterium of the family Flavobacteriaceae isolated from the sea sediment.</title>
        <authorList>
            <person name="Wang J."/>
            <person name="Zhang X."/>
        </authorList>
    </citation>
    <scope>NUCLEOTIDE SEQUENCE [LARGE SCALE GENOMIC DNA]</scope>
    <source>
        <strain evidence="3">SM2212</strain>
    </source>
</reference>
<proteinExistence type="predicted"/>
<keyword evidence="1" id="KW-0472">Membrane</keyword>
<feature type="transmembrane region" description="Helical" evidence="1">
    <location>
        <begin position="33"/>
        <end position="50"/>
    </location>
</feature>
<accession>A0ABU1EKW6</accession>
<evidence type="ECO:0000256" key="1">
    <source>
        <dbReference type="SAM" id="Phobius"/>
    </source>
</evidence>
<evidence type="ECO:0000313" key="2">
    <source>
        <dbReference type="EMBL" id="MDR5589011.1"/>
    </source>
</evidence>
<organism evidence="2 3">
    <name type="scientific">Christiangramia sediminicola</name>
    <dbReference type="NCBI Taxonomy" id="3073267"/>
    <lineage>
        <taxon>Bacteria</taxon>
        <taxon>Pseudomonadati</taxon>
        <taxon>Bacteroidota</taxon>
        <taxon>Flavobacteriia</taxon>
        <taxon>Flavobacteriales</taxon>
        <taxon>Flavobacteriaceae</taxon>
        <taxon>Christiangramia</taxon>
    </lineage>
</organism>
<comment type="caution">
    <text evidence="2">The sequence shown here is derived from an EMBL/GenBank/DDBJ whole genome shotgun (WGS) entry which is preliminary data.</text>
</comment>
<sequence length="129" mass="14336">MEILVLLAVVLIIGALLGGKSFGGTVRKGCGFLIILLVLGIIVIGIFYYSKTDTEDQESIPTLENSPNYIATENCATYSKPDIESTSEGSLETGNNYLVEDSSKFKYFYEITFKNGEKLFVRQECLERK</sequence>
<protein>
    <submittedName>
        <fullName evidence="2">Uncharacterized protein</fullName>
    </submittedName>
</protein>
<keyword evidence="1" id="KW-0812">Transmembrane</keyword>
<gene>
    <name evidence="2" type="ORF">RE431_00060</name>
</gene>
<dbReference type="EMBL" id="JAVJIU010000001">
    <property type="protein sequence ID" value="MDR5589011.1"/>
    <property type="molecule type" value="Genomic_DNA"/>
</dbReference>
<dbReference type="Proteomes" id="UP001257234">
    <property type="component" value="Unassembled WGS sequence"/>
</dbReference>
<keyword evidence="3" id="KW-1185">Reference proteome</keyword>
<evidence type="ECO:0000313" key="3">
    <source>
        <dbReference type="Proteomes" id="UP001257234"/>
    </source>
</evidence>
<name>A0ABU1EKW6_9FLAO</name>